<evidence type="ECO:0000256" key="4">
    <source>
        <dbReference type="ARBA" id="ARBA00022679"/>
    </source>
</evidence>
<evidence type="ECO:0000313" key="16">
    <source>
        <dbReference type="Proteomes" id="UP000195772"/>
    </source>
</evidence>
<keyword evidence="10" id="KW-0333">Golgi apparatus</keyword>
<name>A0A1Y3QV27_9BACT</name>
<evidence type="ECO:0000256" key="5">
    <source>
        <dbReference type="ARBA" id="ARBA00022692"/>
    </source>
</evidence>
<organism evidence="15 16">
    <name type="scientific">Alistipes onderdonkii</name>
    <dbReference type="NCBI Taxonomy" id="328813"/>
    <lineage>
        <taxon>Bacteria</taxon>
        <taxon>Pseudomonadati</taxon>
        <taxon>Bacteroidota</taxon>
        <taxon>Bacteroidia</taxon>
        <taxon>Bacteroidales</taxon>
        <taxon>Rikenellaceae</taxon>
        <taxon>Alistipes</taxon>
    </lineage>
</organism>
<evidence type="ECO:0000313" key="15">
    <source>
        <dbReference type="EMBL" id="OUN03531.1"/>
    </source>
</evidence>
<keyword evidence="5" id="KW-0812">Transmembrane</keyword>
<dbReference type="InterPro" id="IPR043538">
    <property type="entry name" value="XYLT"/>
</dbReference>
<keyword evidence="12" id="KW-1015">Disulfide bond</keyword>
<dbReference type="eggNOG" id="ENOG502Z86D">
    <property type="taxonomic scope" value="Bacteria"/>
</dbReference>
<keyword evidence="9" id="KW-1133">Transmembrane helix</keyword>
<evidence type="ECO:0000256" key="6">
    <source>
        <dbReference type="ARBA" id="ARBA00022723"/>
    </source>
</evidence>
<accession>A0A1Y3QV27</accession>
<protein>
    <recommendedName>
        <fullName evidence="14">Peptide O-xylosyltransferase</fullName>
    </recommendedName>
</protein>
<dbReference type="Proteomes" id="UP000195772">
    <property type="component" value="Unassembled WGS sequence"/>
</dbReference>
<evidence type="ECO:0000256" key="7">
    <source>
        <dbReference type="ARBA" id="ARBA00022824"/>
    </source>
</evidence>
<dbReference type="GO" id="GO:0016020">
    <property type="term" value="C:membrane"/>
    <property type="evidence" value="ECO:0007669"/>
    <property type="project" value="InterPro"/>
</dbReference>
<evidence type="ECO:0000256" key="8">
    <source>
        <dbReference type="ARBA" id="ARBA00022968"/>
    </source>
</evidence>
<dbReference type="PANTHER" id="PTHR46025:SF3">
    <property type="entry name" value="XYLOSYLTRANSFERASE OXT"/>
    <property type="match status" value="1"/>
</dbReference>
<evidence type="ECO:0000256" key="3">
    <source>
        <dbReference type="ARBA" id="ARBA00022676"/>
    </source>
</evidence>
<keyword evidence="11" id="KW-0472">Membrane</keyword>
<evidence type="ECO:0000256" key="2">
    <source>
        <dbReference type="ARBA" id="ARBA00004648"/>
    </source>
</evidence>
<keyword evidence="3" id="KW-0328">Glycosyltransferase</keyword>
<gene>
    <name evidence="15" type="ORF">B5G41_07535</name>
</gene>
<keyword evidence="13" id="KW-0325">Glycoprotein</keyword>
<evidence type="ECO:0000256" key="1">
    <source>
        <dbReference type="ARBA" id="ARBA00004323"/>
    </source>
</evidence>
<dbReference type="GO" id="GO:0015012">
    <property type="term" value="P:heparan sulfate proteoglycan biosynthetic process"/>
    <property type="evidence" value="ECO:0007669"/>
    <property type="project" value="TreeGrafter"/>
</dbReference>
<evidence type="ECO:0000256" key="11">
    <source>
        <dbReference type="ARBA" id="ARBA00023136"/>
    </source>
</evidence>
<dbReference type="OrthoDB" id="7943907at2"/>
<dbReference type="InterPro" id="IPR003406">
    <property type="entry name" value="Glyco_trans_14"/>
</dbReference>
<comment type="subcellular location">
    <subcellularLocation>
        <location evidence="2">Endoplasmic reticulum membrane</location>
        <topology evidence="2">Single-pass type II membrane protein</topology>
    </subcellularLocation>
    <subcellularLocation>
        <location evidence="1">Golgi apparatus membrane</location>
        <topology evidence="1">Single-pass type II membrane protein</topology>
    </subcellularLocation>
</comment>
<keyword evidence="7" id="KW-0256">Endoplasmic reticulum</keyword>
<reference evidence="16" key="1">
    <citation type="submission" date="2017-04" db="EMBL/GenBank/DDBJ databases">
        <title>Function of individual gut microbiota members based on whole genome sequencing of pure cultures obtained from chicken caecum.</title>
        <authorList>
            <person name="Medvecky M."/>
            <person name="Cejkova D."/>
            <person name="Polansky O."/>
            <person name="Karasova D."/>
            <person name="Kubasova T."/>
            <person name="Cizek A."/>
            <person name="Rychlik I."/>
        </authorList>
    </citation>
    <scope>NUCLEOTIDE SEQUENCE [LARGE SCALE GENOMIC DNA]</scope>
    <source>
        <strain evidence="16">An90</strain>
    </source>
</reference>
<dbReference type="GO" id="GO:0050650">
    <property type="term" value="P:chondroitin sulfate proteoglycan biosynthetic process"/>
    <property type="evidence" value="ECO:0007669"/>
    <property type="project" value="TreeGrafter"/>
</dbReference>
<sequence>MTRAMKEDTPFRIAFCVLCHKYTPVLAELVHQLDAPGNGLFIHVDGKADIEAFAALGKTGRVCFVEPRTKVYWGGFGMVESTLRLFSATRDGGFRYVVLISGDTLPLYPAETIRTVLREAYDRGRQFISANPSITPEEADRIRRRRFCPDKATFARRLLRIAMKCTMRADNPFFDRLPPLEKGSQWIAITDRMRDFIFDYLAAHPDFIPAFRYSHAADELFFHTLLGDSPFAGHNANYSLVHADWSYPGAHPKTLSTSDLYQLSVLKSRGGEIPRFSPASSTTGWTSPTTAKSCSGRELRLHGKGTMRNSC</sequence>
<evidence type="ECO:0000256" key="14">
    <source>
        <dbReference type="ARBA" id="ARBA00042865"/>
    </source>
</evidence>
<keyword evidence="6" id="KW-0479">Metal-binding</keyword>
<evidence type="ECO:0000256" key="9">
    <source>
        <dbReference type="ARBA" id="ARBA00022989"/>
    </source>
</evidence>
<evidence type="ECO:0000256" key="10">
    <source>
        <dbReference type="ARBA" id="ARBA00023034"/>
    </source>
</evidence>
<proteinExistence type="predicted"/>
<dbReference type="GO" id="GO:0046872">
    <property type="term" value="F:metal ion binding"/>
    <property type="evidence" value="ECO:0007669"/>
    <property type="project" value="UniProtKB-KW"/>
</dbReference>
<comment type="caution">
    <text evidence="15">The sequence shown here is derived from an EMBL/GenBank/DDBJ whole genome shotgun (WGS) entry which is preliminary data.</text>
</comment>
<evidence type="ECO:0000256" key="13">
    <source>
        <dbReference type="ARBA" id="ARBA00023180"/>
    </source>
</evidence>
<dbReference type="EMBL" id="NFHB01000004">
    <property type="protein sequence ID" value="OUN03531.1"/>
    <property type="molecule type" value="Genomic_DNA"/>
</dbReference>
<keyword evidence="8" id="KW-0735">Signal-anchor</keyword>
<evidence type="ECO:0000256" key="12">
    <source>
        <dbReference type="ARBA" id="ARBA00023157"/>
    </source>
</evidence>
<dbReference type="AlphaFoldDB" id="A0A1Y3QV27"/>
<dbReference type="Pfam" id="PF02485">
    <property type="entry name" value="Branch"/>
    <property type="match status" value="1"/>
</dbReference>
<dbReference type="GO" id="GO:0030158">
    <property type="term" value="F:protein xylosyltransferase activity"/>
    <property type="evidence" value="ECO:0007669"/>
    <property type="project" value="InterPro"/>
</dbReference>
<keyword evidence="4" id="KW-0808">Transferase</keyword>
<dbReference type="PANTHER" id="PTHR46025">
    <property type="entry name" value="XYLOSYLTRANSFERASE OXT"/>
    <property type="match status" value="1"/>
</dbReference>